<dbReference type="EMBL" id="AP017372">
    <property type="protein sequence ID" value="BAU56848.1"/>
    <property type="molecule type" value="Genomic_DNA"/>
</dbReference>
<dbReference type="InterPro" id="IPR001041">
    <property type="entry name" value="2Fe-2S_ferredoxin-type"/>
</dbReference>
<dbReference type="PANTHER" id="PTHR47354">
    <property type="entry name" value="NADH OXIDOREDUCTASE HCR"/>
    <property type="match status" value="1"/>
</dbReference>
<evidence type="ECO:0000259" key="1">
    <source>
        <dbReference type="PROSITE" id="PS51085"/>
    </source>
</evidence>
<dbReference type="PRINTS" id="PR00410">
    <property type="entry name" value="PHEHYDRXLASE"/>
</dbReference>
<dbReference type="CDD" id="cd06189">
    <property type="entry name" value="flavin_oxioreductase"/>
    <property type="match status" value="1"/>
</dbReference>
<dbReference type="Proteomes" id="UP000218890">
    <property type="component" value="Chromosome"/>
</dbReference>
<evidence type="ECO:0000259" key="2">
    <source>
        <dbReference type="PROSITE" id="PS51384"/>
    </source>
</evidence>
<proteinExistence type="predicted"/>
<feature type="domain" description="FAD-binding FR-type" evidence="2">
    <location>
        <begin position="100"/>
        <end position="200"/>
    </location>
</feature>
<accession>A0A110B4Q4</accession>
<dbReference type="InterPro" id="IPR017938">
    <property type="entry name" value="Riboflavin_synthase-like_b-brl"/>
</dbReference>
<dbReference type="InterPro" id="IPR006058">
    <property type="entry name" value="2Fe2S_fd_BS"/>
</dbReference>
<sequence>MSTYRIMLADGSSFTAEQGETVLDGALRQGMHLPYGCRSGACGSCKLQVSTGSVEYPDGLPQALTSEEQKSGLAIMCQALPQSDLSLDWSPDPGVLPPEPRLLAARVTDIEFLSADVCRLLLQLPEGKRLPFWAGQYIDILLQDGARRSFSLANSPHNDERLELHIRRVPGGRFTEYVFEHLRMGAWLRFEGPLGQFYLRENSSRPVILVAGGTGFAPIKSIIEYAMAASIDRSFEIYWGAGSVQGIYMDQQVRNWLSKTRGNKGPRLSYTPVVADVGAEGGWQGREGMVHEAVLADHPNLSDYEAYVAGPPPMVDAAEREFLRHGLDPQRLFYDSFEISAGN</sequence>
<dbReference type="InterPro" id="IPR001433">
    <property type="entry name" value="OxRdtase_FAD/NAD-bd"/>
</dbReference>
<dbReference type="RefSeq" id="WP_231901974.1">
    <property type="nucleotide sequence ID" value="NZ_AP017372.2"/>
</dbReference>
<dbReference type="InterPro" id="IPR050415">
    <property type="entry name" value="MRET"/>
</dbReference>
<dbReference type="PANTHER" id="PTHR47354:SF5">
    <property type="entry name" value="PROTEIN RFBI"/>
    <property type="match status" value="1"/>
</dbReference>
<dbReference type="AlphaFoldDB" id="A0A110B4Q4"/>
<dbReference type="PROSITE" id="PS00197">
    <property type="entry name" value="2FE2S_FER_1"/>
    <property type="match status" value="1"/>
</dbReference>
<protein>
    <submittedName>
        <fullName evidence="3">2-polyprenylphenol hydroxylase and related flavodoxin oxidoreductases</fullName>
    </submittedName>
</protein>
<dbReference type="Pfam" id="PF00111">
    <property type="entry name" value="Fer2"/>
    <property type="match status" value="1"/>
</dbReference>
<dbReference type="Gene3D" id="2.40.30.10">
    <property type="entry name" value="Translation factors"/>
    <property type="match status" value="1"/>
</dbReference>
<dbReference type="InterPro" id="IPR036010">
    <property type="entry name" value="2Fe-2S_ferredoxin-like_sf"/>
</dbReference>
<dbReference type="SUPFAM" id="SSF54292">
    <property type="entry name" value="2Fe-2S ferredoxin-like"/>
    <property type="match status" value="1"/>
</dbReference>
<dbReference type="KEGG" id="hhk:HH1059_01740"/>
<dbReference type="GO" id="GO:0051537">
    <property type="term" value="F:2 iron, 2 sulfur cluster binding"/>
    <property type="evidence" value="ECO:0007669"/>
    <property type="project" value="InterPro"/>
</dbReference>
<dbReference type="Pfam" id="PF00175">
    <property type="entry name" value="NAD_binding_1"/>
    <property type="match status" value="1"/>
</dbReference>
<dbReference type="GO" id="GO:0016491">
    <property type="term" value="F:oxidoreductase activity"/>
    <property type="evidence" value="ECO:0007669"/>
    <property type="project" value="InterPro"/>
</dbReference>
<reference evidence="3" key="1">
    <citation type="submission" date="2016-02" db="EMBL/GenBank/DDBJ databases">
        <title>Halorhodospira halochloris DSM-1059 complete genome, version 2.</title>
        <authorList>
            <person name="Tsukatani Y."/>
        </authorList>
    </citation>
    <scope>NUCLEOTIDE SEQUENCE</scope>
    <source>
        <strain evidence="3">DSM 1059</strain>
    </source>
</reference>
<dbReference type="SUPFAM" id="SSF63380">
    <property type="entry name" value="Riboflavin synthase domain-like"/>
    <property type="match status" value="1"/>
</dbReference>
<dbReference type="Gene3D" id="3.40.50.80">
    <property type="entry name" value="Nucleotide-binding domain of ferredoxin-NADP reductase (FNR) module"/>
    <property type="match status" value="1"/>
</dbReference>
<dbReference type="Pfam" id="PF00970">
    <property type="entry name" value="FAD_binding_6"/>
    <property type="match status" value="1"/>
</dbReference>
<dbReference type="InterPro" id="IPR017927">
    <property type="entry name" value="FAD-bd_FR_type"/>
</dbReference>
<evidence type="ECO:0000313" key="3">
    <source>
        <dbReference type="EMBL" id="BAU56848.1"/>
    </source>
</evidence>
<dbReference type="PROSITE" id="PS51085">
    <property type="entry name" value="2FE2S_FER_2"/>
    <property type="match status" value="1"/>
</dbReference>
<dbReference type="Gene3D" id="3.10.20.30">
    <property type="match status" value="1"/>
</dbReference>
<dbReference type="InterPro" id="IPR039261">
    <property type="entry name" value="FNR_nucleotide-bd"/>
</dbReference>
<dbReference type="PROSITE" id="PS51384">
    <property type="entry name" value="FAD_FR"/>
    <property type="match status" value="1"/>
</dbReference>
<name>A0A110B4Q4_HALHR</name>
<dbReference type="CDD" id="cd00207">
    <property type="entry name" value="fer2"/>
    <property type="match status" value="1"/>
</dbReference>
<dbReference type="SUPFAM" id="SSF52343">
    <property type="entry name" value="Ferredoxin reductase-like, C-terminal NADP-linked domain"/>
    <property type="match status" value="1"/>
</dbReference>
<keyword evidence="4" id="KW-1185">Reference proteome</keyword>
<organism evidence="3 4">
    <name type="scientific">Halorhodospira halochloris</name>
    <name type="common">Ectothiorhodospira halochloris</name>
    <dbReference type="NCBI Taxonomy" id="1052"/>
    <lineage>
        <taxon>Bacteria</taxon>
        <taxon>Pseudomonadati</taxon>
        <taxon>Pseudomonadota</taxon>
        <taxon>Gammaproteobacteria</taxon>
        <taxon>Chromatiales</taxon>
        <taxon>Ectothiorhodospiraceae</taxon>
        <taxon>Halorhodospira</taxon>
    </lineage>
</organism>
<gene>
    <name evidence="3" type="ORF">HH1059_01740</name>
</gene>
<evidence type="ECO:0000313" key="4">
    <source>
        <dbReference type="Proteomes" id="UP000218890"/>
    </source>
</evidence>
<dbReference type="InterPro" id="IPR012675">
    <property type="entry name" value="Beta-grasp_dom_sf"/>
</dbReference>
<dbReference type="InterPro" id="IPR008333">
    <property type="entry name" value="Cbr1-like_FAD-bd_dom"/>
</dbReference>
<feature type="domain" description="2Fe-2S ferredoxin-type" evidence="1">
    <location>
        <begin position="4"/>
        <end position="93"/>
    </location>
</feature>